<evidence type="ECO:0000313" key="1">
    <source>
        <dbReference type="EMBL" id="GIH88899.1"/>
    </source>
</evidence>
<dbReference type="Proteomes" id="UP000655044">
    <property type="component" value="Unassembled WGS sequence"/>
</dbReference>
<gene>
    <name evidence="1" type="ORF">Pro02_73070</name>
</gene>
<reference evidence="1" key="1">
    <citation type="submission" date="2021-01" db="EMBL/GenBank/DDBJ databases">
        <title>Whole genome shotgun sequence of Planobispora rosea NBRC 15558.</title>
        <authorList>
            <person name="Komaki H."/>
            <person name="Tamura T."/>
        </authorList>
    </citation>
    <scope>NUCLEOTIDE SEQUENCE</scope>
    <source>
        <strain evidence="1">NBRC 15558</strain>
    </source>
</reference>
<organism evidence="1 2">
    <name type="scientific">Planobispora rosea</name>
    <dbReference type="NCBI Taxonomy" id="35762"/>
    <lineage>
        <taxon>Bacteria</taxon>
        <taxon>Bacillati</taxon>
        <taxon>Actinomycetota</taxon>
        <taxon>Actinomycetes</taxon>
        <taxon>Streptosporangiales</taxon>
        <taxon>Streptosporangiaceae</taxon>
        <taxon>Planobispora</taxon>
    </lineage>
</organism>
<protein>
    <submittedName>
        <fullName evidence="1">Uncharacterized protein</fullName>
    </submittedName>
</protein>
<proteinExistence type="predicted"/>
<evidence type="ECO:0000313" key="2">
    <source>
        <dbReference type="Proteomes" id="UP000655044"/>
    </source>
</evidence>
<dbReference type="EMBL" id="BOOI01000093">
    <property type="protein sequence ID" value="GIH88899.1"/>
    <property type="molecule type" value="Genomic_DNA"/>
</dbReference>
<sequence length="162" mass="16974">MQIARFQQFVIDTIRAHPADVITSVESFAAAGITDKPIGARIAFTTGAQLLVQMVGTAPSGGRAAAEQIVEGPAPDPLPPVPLVADGERIRLADVQAWLIATLTNTGHTEIAAITPTTGQAHRYGLSVRCHSGATCVAYFLAGLRPGQRLGAHADYQVPEVI</sequence>
<dbReference type="AlphaFoldDB" id="A0A8J3SBU7"/>
<keyword evidence="2" id="KW-1185">Reference proteome</keyword>
<dbReference type="RefSeq" id="WP_189243952.1">
    <property type="nucleotide sequence ID" value="NZ_BMQP01000060.1"/>
</dbReference>
<accession>A0A8J3SBU7</accession>
<name>A0A8J3SBU7_PLARO</name>
<comment type="caution">
    <text evidence="1">The sequence shown here is derived from an EMBL/GenBank/DDBJ whole genome shotgun (WGS) entry which is preliminary data.</text>
</comment>